<sequence length="312" mass="33472">MSGRIVVLTGGVGGAKLALGLCHAVPAESVTAIVNTGDDFRHLGLWISPDLDTLLYTLSGKSDEERGWGRASESWNFMAVLRTLGGEDWFQLGDGDLALHVERSRRLQAGRTLTDVMADYGRSWHVAAEILPMSDQPVATWLDTDEGPLPFQRYFVERRCAPRATAVRFDGAEQALPGPDVIARLTSPDTKAILIAPSNPYLSIDPILAVPGIRAALASAVAPVVAVSPLVGGDAVKGPTRKLMDELGMPATPRAIADHYAGIIDALLVDERDRGAPLPETAHDFCDTLMLTLDDRLRVAHAALDLAARTTR</sequence>
<dbReference type="PANTHER" id="PTHR43007">
    <property type="entry name" value="2-PHOSPHO-L-LACTATE TRANSFERASE"/>
    <property type="match status" value="1"/>
</dbReference>
<dbReference type="Proteomes" id="UP001419910">
    <property type="component" value="Unassembled WGS sequence"/>
</dbReference>
<dbReference type="PANTHER" id="PTHR43007:SF1">
    <property type="entry name" value="2-PHOSPHO-L-LACTATE TRANSFERASE"/>
    <property type="match status" value="1"/>
</dbReference>
<evidence type="ECO:0000313" key="4">
    <source>
        <dbReference type="Proteomes" id="UP001419910"/>
    </source>
</evidence>
<organism evidence="3 4">
    <name type="scientific">Sphingomonas oligophenolica</name>
    <dbReference type="NCBI Taxonomy" id="301154"/>
    <lineage>
        <taxon>Bacteria</taxon>
        <taxon>Pseudomonadati</taxon>
        <taxon>Pseudomonadota</taxon>
        <taxon>Alphaproteobacteria</taxon>
        <taxon>Sphingomonadales</taxon>
        <taxon>Sphingomonadaceae</taxon>
        <taxon>Sphingomonas</taxon>
    </lineage>
</organism>
<keyword evidence="2" id="KW-0460">Magnesium</keyword>
<name>A0ABU9Y0H3_9SPHN</name>
<dbReference type="SUPFAM" id="SSF142338">
    <property type="entry name" value="CofD-like"/>
    <property type="match status" value="1"/>
</dbReference>
<dbReference type="Gene3D" id="3.40.50.10680">
    <property type="entry name" value="CofD-like domains"/>
    <property type="match status" value="1"/>
</dbReference>
<dbReference type="InterPro" id="IPR002882">
    <property type="entry name" value="CofD"/>
</dbReference>
<dbReference type="InterPro" id="IPR038136">
    <property type="entry name" value="CofD-like_dom_sf"/>
</dbReference>
<keyword evidence="4" id="KW-1185">Reference proteome</keyword>
<dbReference type="HAMAP" id="MF_01257">
    <property type="entry name" value="CofD"/>
    <property type="match status" value="1"/>
</dbReference>
<accession>A0ABU9Y0H3</accession>
<dbReference type="RefSeq" id="WP_343891926.1">
    <property type="nucleotide sequence ID" value="NZ_BAAAEH010000047.1"/>
</dbReference>
<comment type="caution">
    <text evidence="3">The sequence shown here is derived from an EMBL/GenBank/DDBJ whole genome shotgun (WGS) entry which is preliminary data.</text>
</comment>
<dbReference type="Gene3D" id="1.10.8.240">
    <property type="entry name" value="CofD-like domain"/>
    <property type="match status" value="1"/>
</dbReference>
<dbReference type="CDD" id="cd07186">
    <property type="entry name" value="CofD_like"/>
    <property type="match status" value="1"/>
</dbReference>
<dbReference type="InterPro" id="IPR010115">
    <property type="entry name" value="FbiA/CofD"/>
</dbReference>
<dbReference type="GO" id="GO:0043743">
    <property type="term" value="F:LPPG:FO 2-phospho-L-lactate transferase activity"/>
    <property type="evidence" value="ECO:0007669"/>
    <property type="project" value="UniProtKB-EC"/>
</dbReference>
<dbReference type="Pfam" id="PF01933">
    <property type="entry name" value="CofD"/>
    <property type="match status" value="1"/>
</dbReference>
<protein>
    <submittedName>
        <fullName evidence="3">2-phospho-L-lactate transferase</fullName>
        <ecNumber evidence="3">2.7.8.28</ecNumber>
    </submittedName>
</protein>
<proteinExistence type="inferred from homology"/>
<dbReference type="EC" id="2.7.8.28" evidence="3"/>
<evidence type="ECO:0000256" key="2">
    <source>
        <dbReference type="ARBA" id="ARBA00022842"/>
    </source>
</evidence>
<evidence type="ECO:0000313" key="3">
    <source>
        <dbReference type="EMBL" id="MEN2789272.1"/>
    </source>
</evidence>
<dbReference type="EMBL" id="JBDIME010000003">
    <property type="protein sequence ID" value="MEN2789272.1"/>
    <property type="molecule type" value="Genomic_DNA"/>
</dbReference>
<evidence type="ECO:0000256" key="1">
    <source>
        <dbReference type="ARBA" id="ARBA00022679"/>
    </source>
</evidence>
<gene>
    <name evidence="3" type="primary">cofD</name>
    <name evidence="3" type="ORF">ABC974_06515</name>
</gene>
<keyword evidence="1 3" id="KW-0808">Transferase</keyword>
<dbReference type="NCBIfam" id="TIGR01819">
    <property type="entry name" value="F420_cofD"/>
    <property type="match status" value="1"/>
</dbReference>
<reference evidence="3 4" key="1">
    <citation type="submission" date="2024-05" db="EMBL/GenBank/DDBJ databases">
        <authorList>
            <person name="Liu Q."/>
            <person name="Xin Y.-H."/>
        </authorList>
    </citation>
    <scope>NUCLEOTIDE SEQUENCE [LARGE SCALE GENOMIC DNA]</scope>
    <source>
        <strain evidence="3 4">CGMCC 1.10181</strain>
    </source>
</reference>